<dbReference type="RefSeq" id="WP_205174169.1">
    <property type="nucleotide sequence ID" value="NZ_JAFBDZ010000003.1"/>
</dbReference>
<keyword evidence="1" id="KW-0812">Transmembrane</keyword>
<feature type="transmembrane region" description="Helical" evidence="1">
    <location>
        <begin position="34"/>
        <end position="55"/>
    </location>
</feature>
<evidence type="ECO:0000313" key="3">
    <source>
        <dbReference type="Proteomes" id="UP001646157"/>
    </source>
</evidence>
<evidence type="ECO:0000313" key="2">
    <source>
        <dbReference type="EMBL" id="MBM7587013.1"/>
    </source>
</evidence>
<feature type="transmembrane region" description="Helical" evidence="1">
    <location>
        <begin position="67"/>
        <end position="89"/>
    </location>
</feature>
<keyword evidence="1" id="KW-0472">Membrane</keyword>
<evidence type="ECO:0000256" key="1">
    <source>
        <dbReference type="SAM" id="Phobius"/>
    </source>
</evidence>
<name>A0ABS2NGS1_9BACI</name>
<keyword evidence="3" id="KW-1185">Reference proteome</keyword>
<keyword evidence="1" id="KW-1133">Transmembrane helix</keyword>
<dbReference type="Proteomes" id="UP001646157">
    <property type="component" value="Unassembled WGS sequence"/>
</dbReference>
<feature type="transmembrane region" description="Helical" evidence="1">
    <location>
        <begin position="6"/>
        <end position="22"/>
    </location>
</feature>
<organism evidence="2 3">
    <name type="scientific">Rossellomorea pakistanensis</name>
    <dbReference type="NCBI Taxonomy" id="992288"/>
    <lineage>
        <taxon>Bacteria</taxon>
        <taxon>Bacillati</taxon>
        <taxon>Bacillota</taxon>
        <taxon>Bacilli</taxon>
        <taxon>Bacillales</taxon>
        <taxon>Bacillaceae</taxon>
        <taxon>Rossellomorea</taxon>
    </lineage>
</organism>
<sequence length="99" mass="11477">MKLFFYILVIIIAGGVSFGWSWKRLLDFNSYRKPFIEGSVLTFLILFVSSIWWYFTESNPEVGMTGIFYNLIAFLVIITCNGFILALLFSKKKQREGLS</sequence>
<reference evidence="2 3" key="1">
    <citation type="submission" date="2021-01" db="EMBL/GenBank/DDBJ databases">
        <title>Genomic Encyclopedia of Type Strains, Phase IV (KMG-IV): sequencing the most valuable type-strain genomes for metagenomic binning, comparative biology and taxonomic classification.</title>
        <authorList>
            <person name="Goeker M."/>
        </authorList>
    </citation>
    <scope>NUCLEOTIDE SEQUENCE [LARGE SCALE GENOMIC DNA]</scope>
    <source>
        <strain evidence="2 3">DSM 24834</strain>
    </source>
</reference>
<proteinExistence type="predicted"/>
<accession>A0ABS2NGS1</accession>
<protein>
    <submittedName>
        <fullName evidence="2">Uncharacterized protein</fullName>
    </submittedName>
</protein>
<gene>
    <name evidence="2" type="ORF">JOC86_003565</name>
</gene>
<comment type="caution">
    <text evidence="2">The sequence shown here is derived from an EMBL/GenBank/DDBJ whole genome shotgun (WGS) entry which is preliminary data.</text>
</comment>
<dbReference type="EMBL" id="JAFBDZ010000003">
    <property type="protein sequence ID" value="MBM7587013.1"/>
    <property type="molecule type" value="Genomic_DNA"/>
</dbReference>